<evidence type="ECO:0000313" key="2">
    <source>
        <dbReference type="Proteomes" id="UP001596328"/>
    </source>
</evidence>
<evidence type="ECO:0000313" key="1">
    <source>
        <dbReference type="EMBL" id="MFC6724258.1"/>
    </source>
</evidence>
<accession>A0ABD5RZ91</accession>
<sequence>MAPTTETEFQEALAELLDGAQANGVDVEGGWDCRIDAPDSVYGIEIFRVEAGG</sequence>
<dbReference type="EMBL" id="JBHSWU010000134">
    <property type="protein sequence ID" value="MFC6724258.1"/>
    <property type="molecule type" value="Genomic_DNA"/>
</dbReference>
<dbReference type="Proteomes" id="UP001596328">
    <property type="component" value="Unassembled WGS sequence"/>
</dbReference>
<gene>
    <name evidence="1" type="ORF">ACFQE1_07700</name>
</gene>
<proteinExistence type="predicted"/>
<reference evidence="1 2" key="1">
    <citation type="journal article" date="2019" name="Int. J. Syst. Evol. Microbiol.">
        <title>The Global Catalogue of Microorganisms (GCM) 10K type strain sequencing project: providing services to taxonomists for standard genome sequencing and annotation.</title>
        <authorList>
            <consortium name="The Broad Institute Genomics Platform"/>
            <consortium name="The Broad Institute Genome Sequencing Center for Infectious Disease"/>
            <person name="Wu L."/>
            <person name="Ma J."/>
        </authorList>
    </citation>
    <scope>NUCLEOTIDE SEQUENCE [LARGE SCALE GENOMIC DNA]</scope>
    <source>
        <strain evidence="1 2">NBRC 111368</strain>
    </source>
</reference>
<protein>
    <recommendedName>
        <fullName evidence="3">Amphi-Trp domain-containing protein</fullName>
    </recommendedName>
</protein>
<keyword evidence="2" id="KW-1185">Reference proteome</keyword>
<evidence type="ECO:0008006" key="3">
    <source>
        <dbReference type="Google" id="ProtNLM"/>
    </source>
</evidence>
<organism evidence="1 2">
    <name type="scientific">Halobium palmae</name>
    <dbReference type="NCBI Taxonomy" id="1776492"/>
    <lineage>
        <taxon>Archaea</taxon>
        <taxon>Methanobacteriati</taxon>
        <taxon>Methanobacteriota</taxon>
        <taxon>Stenosarchaea group</taxon>
        <taxon>Halobacteria</taxon>
        <taxon>Halobacteriales</taxon>
        <taxon>Haloferacaceae</taxon>
        <taxon>Halobium</taxon>
    </lineage>
</organism>
<dbReference type="AlphaFoldDB" id="A0ABD5RZ91"/>
<comment type="caution">
    <text evidence="1">The sequence shown here is derived from an EMBL/GenBank/DDBJ whole genome shotgun (WGS) entry which is preliminary data.</text>
</comment>
<name>A0ABD5RZ91_9EURY</name>